<dbReference type="EMBL" id="AFAR01000240">
    <property type="protein sequence ID" value="EGF25274.1"/>
    <property type="molecule type" value="Genomic_DNA"/>
</dbReference>
<organism evidence="1 2">
    <name type="scientific">Rhodopirellula baltica WH47</name>
    <dbReference type="NCBI Taxonomy" id="991778"/>
    <lineage>
        <taxon>Bacteria</taxon>
        <taxon>Pseudomonadati</taxon>
        <taxon>Planctomycetota</taxon>
        <taxon>Planctomycetia</taxon>
        <taxon>Pirellulales</taxon>
        <taxon>Pirellulaceae</taxon>
        <taxon>Rhodopirellula</taxon>
    </lineage>
</organism>
<gene>
    <name evidence="1" type="ORF">RBWH47_02789</name>
</gene>
<reference evidence="1 2" key="1">
    <citation type="journal article" date="2013" name="Mar. Genomics">
        <title>Expression of sulfatases in Rhodopirellula baltica and the diversity of sulfatases in the genus Rhodopirellula.</title>
        <authorList>
            <person name="Wegner C.E."/>
            <person name="Richter-Heitmann T."/>
            <person name="Klindworth A."/>
            <person name="Klockow C."/>
            <person name="Richter M."/>
            <person name="Achstetter T."/>
            <person name="Glockner F.O."/>
            <person name="Harder J."/>
        </authorList>
    </citation>
    <scope>NUCLEOTIDE SEQUENCE [LARGE SCALE GENOMIC DNA]</scope>
    <source>
        <strain evidence="1 2">WH47</strain>
    </source>
</reference>
<name>F2AYI3_RHOBT</name>
<dbReference type="AlphaFoldDB" id="F2AYI3"/>
<dbReference type="PATRIC" id="fig|991778.3.peg.5072"/>
<accession>F2AYI3</accession>
<dbReference type="Proteomes" id="UP000006222">
    <property type="component" value="Unassembled WGS sequence"/>
</dbReference>
<comment type="caution">
    <text evidence="1">The sequence shown here is derived from an EMBL/GenBank/DDBJ whole genome shotgun (WGS) entry which is preliminary data.</text>
</comment>
<evidence type="ECO:0000313" key="1">
    <source>
        <dbReference type="EMBL" id="EGF25274.1"/>
    </source>
</evidence>
<evidence type="ECO:0000313" key="2">
    <source>
        <dbReference type="Proteomes" id="UP000006222"/>
    </source>
</evidence>
<protein>
    <submittedName>
        <fullName evidence="1">Uncharacterized protein</fullName>
    </submittedName>
</protein>
<proteinExistence type="predicted"/>
<sequence length="237" mass="27070">MTRKLSKSNGVDKGRITLFKEADGAMSQKRRVRMCDPAGNYQADAVGSFRMLNLRICLLFFFAFLTTAVRADEPDLPSPPDGFDWQWCDEVRVGILKPQQWHFLSQSKGETRGYFITKEKIHGTGEFRTGLTLNVIPNVGKKRGKVASDFAKSYIREAIRDKQSVLRIIPPAEAGPAKVFGCRIRKDGSVIHYFLIADDARDILYLFMFESPESDWELEWNTGETMLQKLYVDFPDE</sequence>